<feature type="compositionally biased region" description="Polar residues" evidence="1">
    <location>
        <begin position="15"/>
        <end position="27"/>
    </location>
</feature>
<feature type="region of interest" description="Disordered" evidence="1">
    <location>
        <begin position="1"/>
        <end position="40"/>
    </location>
</feature>
<feature type="compositionally biased region" description="Polar residues" evidence="1">
    <location>
        <begin position="147"/>
        <end position="156"/>
    </location>
</feature>
<dbReference type="EMBL" id="KE747806">
    <property type="protein sequence ID" value="RMZ66244.1"/>
    <property type="molecule type" value="Genomic_DNA"/>
</dbReference>
<reference evidence="2 3" key="1">
    <citation type="journal article" date="2014" name="PLoS ONE">
        <title>De novo Genome Assembly of the Fungal Plant Pathogen Pyrenophora semeniperda.</title>
        <authorList>
            <person name="Soliai M.M."/>
            <person name="Meyer S.E."/>
            <person name="Udall J.A."/>
            <person name="Elzinga D.E."/>
            <person name="Hermansen R.A."/>
            <person name="Bodily P.M."/>
            <person name="Hart A.A."/>
            <person name="Coleman C.E."/>
        </authorList>
    </citation>
    <scope>NUCLEOTIDE SEQUENCE [LARGE SCALE GENOMIC DNA]</scope>
    <source>
        <strain evidence="2 3">CCB06</strain>
        <tissue evidence="2">Mycelium</tissue>
    </source>
</reference>
<evidence type="ECO:0000256" key="1">
    <source>
        <dbReference type="SAM" id="MobiDB-lite"/>
    </source>
</evidence>
<dbReference type="AlphaFoldDB" id="A0A3M7LVJ6"/>
<evidence type="ECO:0000313" key="2">
    <source>
        <dbReference type="EMBL" id="RMZ66244.1"/>
    </source>
</evidence>
<protein>
    <submittedName>
        <fullName evidence="2">Uncharacterized protein</fullName>
    </submittedName>
</protein>
<proteinExistence type="predicted"/>
<keyword evidence="3" id="KW-1185">Reference proteome</keyword>
<evidence type="ECO:0000313" key="3">
    <source>
        <dbReference type="Proteomes" id="UP000265663"/>
    </source>
</evidence>
<feature type="compositionally biased region" description="Basic and acidic residues" evidence="1">
    <location>
        <begin position="107"/>
        <end position="124"/>
    </location>
</feature>
<organism evidence="2 3">
    <name type="scientific">Pyrenophora seminiperda CCB06</name>
    <dbReference type="NCBI Taxonomy" id="1302712"/>
    <lineage>
        <taxon>Eukaryota</taxon>
        <taxon>Fungi</taxon>
        <taxon>Dikarya</taxon>
        <taxon>Ascomycota</taxon>
        <taxon>Pezizomycotina</taxon>
        <taxon>Dothideomycetes</taxon>
        <taxon>Pleosporomycetidae</taxon>
        <taxon>Pleosporales</taxon>
        <taxon>Pleosporineae</taxon>
        <taxon>Pleosporaceae</taxon>
        <taxon>Pyrenophora</taxon>
    </lineage>
</organism>
<gene>
    <name evidence="2" type="ORF">GMOD_00005328</name>
</gene>
<dbReference type="Proteomes" id="UP000265663">
    <property type="component" value="Unassembled WGS sequence"/>
</dbReference>
<sequence length="169" mass="18787">MRQRGSRQFLPLNTMLFSGSSERTSWSPRRKSESSGRANPTLANLQEAQDETITALPLHPVAVAVTGEVEVEQMGEGKEDVAPVKESVWARLVTRCRRLVCLKGRREKQDEGERSAGAEEEKAREKKGKKGKIVIGEPMGFRHVGTATPTPTTRSVQLVDGDNQWEDME</sequence>
<dbReference type="OrthoDB" id="3684516at2759"/>
<accession>A0A3M7LVJ6</accession>
<feature type="region of interest" description="Disordered" evidence="1">
    <location>
        <begin position="104"/>
        <end position="169"/>
    </location>
</feature>
<name>A0A3M7LVJ6_9PLEO</name>